<protein>
    <submittedName>
        <fullName evidence="3">Phosphotransferase</fullName>
    </submittedName>
</protein>
<comment type="caution">
    <text evidence="3">The sequence shown here is derived from an EMBL/GenBank/DDBJ whole genome shotgun (WGS) entry which is preliminary data.</text>
</comment>
<dbReference type="Gene3D" id="3.30.200.20">
    <property type="entry name" value="Phosphorylase Kinase, domain 1"/>
    <property type="match status" value="1"/>
</dbReference>
<dbReference type="GO" id="GO:0016301">
    <property type="term" value="F:kinase activity"/>
    <property type="evidence" value="ECO:0007669"/>
    <property type="project" value="UniProtKB-UniRule"/>
</dbReference>
<name>A0A7X4LJM3_9VIBR</name>
<dbReference type="EMBL" id="WEKT01000011">
    <property type="protein sequence ID" value="MZI93213.1"/>
    <property type="molecule type" value="Genomic_DNA"/>
</dbReference>
<dbReference type="InterPro" id="IPR016477">
    <property type="entry name" value="Fructo-/Ketosamine-3-kinase"/>
</dbReference>
<dbReference type="PANTHER" id="PTHR12149:SF8">
    <property type="entry name" value="PROTEIN-RIBULOSAMINE 3-KINASE"/>
    <property type="match status" value="1"/>
</dbReference>
<sequence>MWPAIAQQLSDTLMFEYNIQEKRRISGGDISQSYMISDGRERYFVKTNEREFLPHYLAEEASLKLLKETRTVFVPEVVLTGQSKQHSFIILNYLPTHSLEDTHYSREFGIQLAHLHKWGEQKQFGFDEDNYIGTTIQPNAWTNKWSVFFAEQRIGWMLQLLKEKGLELVDIPTFVSLVQEKLSHHDPRPSLLHGDLWSGNAGQCDFGPICYDPASYWGDRECDLAMTELFGGFHTTFYEGYESVWPLDNGYYQRKDIYNLYHLLNHYHLFGGQYLTEVETLIKKIQQS</sequence>
<organism evidence="3 4">
    <name type="scientific">Vibrio eleionomae</name>
    <dbReference type="NCBI Taxonomy" id="2653505"/>
    <lineage>
        <taxon>Bacteria</taxon>
        <taxon>Pseudomonadati</taxon>
        <taxon>Pseudomonadota</taxon>
        <taxon>Gammaproteobacteria</taxon>
        <taxon>Vibrionales</taxon>
        <taxon>Vibrionaceae</taxon>
        <taxon>Vibrio</taxon>
    </lineage>
</organism>
<evidence type="ECO:0000256" key="2">
    <source>
        <dbReference type="PIRNR" id="PIRNR006221"/>
    </source>
</evidence>
<dbReference type="PANTHER" id="PTHR12149">
    <property type="entry name" value="FRUCTOSAMINE 3 KINASE-RELATED PROTEIN"/>
    <property type="match status" value="1"/>
</dbReference>
<dbReference type="PIRSF" id="PIRSF006221">
    <property type="entry name" value="Ketosamine-3-kinase"/>
    <property type="match status" value="1"/>
</dbReference>
<dbReference type="SUPFAM" id="SSF56112">
    <property type="entry name" value="Protein kinase-like (PK-like)"/>
    <property type="match status" value="1"/>
</dbReference>
<dbReference type="AlphaFoldDB" id="A0A7X4LJM3"/>
<reference evidence="3 4" key="1">
    <citation type="submission" date="2019-10" db="EMBL/GenBank/DDBJ databases">
        <title>Vibrio sp. nov. isolated from a shrimp pond.</title>
        <authorList>
            <person name="Gomez-Gil B."/>
            <person name="Enciso-Ibarra J."/>
            <person name="Enciso-Ibarra K."/>
            <person name="Bolan-Mejia C."/>
        </authorList>
    </citation>
    <scope>NUCLEOTIDE SEQUENCE [LARGE SCALE GENOMIC DNA]</scope>
    <source>
        <strain evidence="3 4">CAIM 722</strain>
    </source>
</reference>
<evidence type="ECO:0000256" key="1">
    <source>
        <dbReference type="ARBA" id="ARBA00009460"/>
    </source>
</evidence>
<keyword evidence="2 3" id="KW-0808">Transferase</keyword>
<comment type="similarity">
    <text evidence="1 2">Belongs to the fructosamine kinase family.</text>
</comment>
<proteinExistence type="inferred from homology"/>
<evidence type="ECO:0000313" key="4">
    <source>
        <dbReference type="Proteomes" id="UP000462621"/>
    </source>
</evidence>
<gene>
    <name evidence="3" type="ORF">F9817_08390</name>
</gene>
<keyword evidence="2" id="KW-0418">Kinase</keyword>
<evidence type="ECO:0000313" key="3">
    <source>
        <dbReference type="EMBL" id="MZI93213.1"/>
    </source>
</evidence>
<dbReference type="Pfam" id="PF03881">
    <property type="entry name" value="Fructosamin_kin"/>
    <property type="match status" value="1"/>
</dbReference>
<accession>A0A7X4LJM3</accession>
<dbReference type="RefSeq" id="WP_161154515.1">
    <property type="nucleotide sequence ID" value="NZ_WEKT01000011.1"/>
</dbReference>
<dbReference type="InterPro" id="IPR011009">
    <property type="entry name" value="Kinase-like_dom_sf"/>
</dbReference>
<keyword evidence="4" id="KW-1185">Reference proteome</keyword>
<dbReference type="Proteomes" id="UP000462621">
    <property type="component" value="Unassembled WGS sequence"/>
</dbReference>
<dbReference type="Gene3D" id="3.90.1200.10">
    <property type="match status" value="1"/>
</dbReference>